<gene>
    <name evidence="2" type="ORF">MNBD_NITROSPINAE04-2165</name>
</gene>
<reference evidence="2" key="1">
    <citation type="submission" date="2018-06" db="EMBL/GenBank/DDBJ databases">
        <authorList>
            <person name="Zhirakovskaya E."/>
        </authorList>
    </citation>
    <scope>NUCLEOTIDE SEQUENCE</scope>
</reference>
<dbReference type="SUPFAM" id="SSF51905">
    <property type="entry name" value="FAD/NAD(P)-binding domain"/>
    <property type="match status" value="1"/>
</dbReference>
<protein>
    <submittedName>
        <fullName evidence="2">Thioredoxin reductase</fullName>
        <ecNumber evidence="2">1.8.1.9</ecNumber>
    </submittedName>
</protein>
<keyword evidence="1 2" id="KW-0560">Oxidoreductase</keyword>
<sequence>MNLDYLIVGAGPAGLACAIEAEKKGLNYLVVDKGCVVDSIYRFPADLVFFSTPDLVQIGDLVFISPSFRPTRMEVLKYYLAVVEHYGLKINTYEKVESIAPNENGFSVKTTSHTGHTHAYNPKKVIVAIGYYDNPNMLGIEGEDLPKVSHYYTEAHPYNGQDVVIIGAKNSAVEAALLFSRTGARVTLVHRGPAI</sequence>
<dbReference type="GO" id="GO:0050660">
    <property type="term" value="F:flavin adenine dinucleotide binding"/>
    <property type="evidence" value="ECO:0007669"/>
    <property type="project" value="TreeGrafter"/>
</dbReference>
<dbReference type="InterPro" id="IPR036188">
    <property type="entry name" value="FAD/NAD-bd_sf"/>
</dbReference>
<name>A0A3B1CL85_9ZZZZ</name>
<dbReference type="PANTHER" id="PTHR43539">
    <property type="entry name" value="FLAVIN-BINDING MONOOXYGENASE-LIKE PROTEIN (AFU_ORTHOLOGUE AFUA_4G09220)"/>
    <property type="match status" value="1"/>
</dbReference>
<dbReference type="PRINTS" id="PR00469">
    <property type="entry name" value="PNDRDTASEII"/>
</dbReference>
<dbReference type="InterPro" id="IPR050982">
    <property type="entry name" value="Auxin_biosynth/cation_transpt"/>
</dbReference>
<dbReference type="PRINTS" id="PR00368">
    <property type="entry name" value="FADPNR"/>
</dbReference>
<dbReference type="Gene3D" id="3.50.50.60">
    <property type="entry name" value="FAD/NAD(P)-binding domain"/>
    <property type="match status" value="1"/>
</dbReference>
<evidence type="ECO:0000313" key="2">
    <source>
        <dbReference type="EMBL" id="VAX24708.1"/>
    </source>
</evidence>
<dbReference type="PANTHER" id="PTHR43539:SF4">
    <property type="entry name" value="BACILLIREDOXIN REDUCTASE BDR"/>
    <property type="match status" value="1"/>
</dbReference>
<proteinExistence type="predicted"/>
<evidence type="ECO:0000256" key="1">
    <source>
        <dbReference type="ARBA" id="ARBA00023002"/>
    </source>
</evidence>
<dbReference type="EMBL" id="UOGA01000276">
    <property type="protein sequence ID" value="VAX24708.1"/>
    <property type="molecule type" value="Genomic_DNA"/>
</dbReference>
<feature type="non-terminal residue" evidence="2">
    <location>
        <position position="195"/>
    </location>
</feature>
<dbReference type="Pfam" id="PF13738">
    <property type="entry name" value="Pyr_redox_3"/>
    <property type="match status" value="1"/>
</dbReference>
<dbReference type="GO" id="GO:0004791">
    <property type="term" value="F:thioredoxin-disulfide reductase (NADPH) activity"/>
    <property type="evidence" value="ECO:0007669"/>
    <property type="project" value="UniProtKB-EC"/>
</dbReference>
<organism evidence="2">
    <name type="scientific">hydrothermal vent metagenome</name>
    <dbReference type="NCBI Taxonomy" id="652676"/>
    <lineage>
        <taxon>unclassified sequences</taxon>
        <taxon>metagenomes</taxon>
        <taxon>ecological metagenomes</taxon>
    </lineage>
</organism>
<accession>A0A3B1CL85</accession>
<dbReference type="AlphaFoldDB" id="A0A3B1CL85"/>
<dbReference type="EC" id="1.8.1.9" evidence="2"/>
<dbReference type="GO" id="GO:0004497">
    <property type="term" value="F:monooxygenase activity"/>
    <property type="evidence" value="ECO:0007669"/>
    <property type="project" value="TreeGrafter"/>
</dbReference>